<dbReference type="Proteomes" id="UP000807716">
    <property type="component" value="Unassembled WGS sequence"/>
</dbReference>
<evidence type="ECO:0000313" key="1">
    <source>
        <dbReference type="EMBL" id="KAG0250666.1"/>
    </source>
</evidence>
<dbReference type="Gene3D" id="3.40.50.1010">
    <property type="entry name" value="5'-nuclease"/>
    <property type="match status" value="1"/>
</dbReference>
<reference evidence="1" key="1">
    <citation type="journal article" date="2020" name="Fungal Divers.">
        <title>Resolving the Mortierellaceae phylogeny through synthesis of multi-gene phylogenetics and phylogenomics.</title>
        <authorList>
            <person name="Vandepol N."/>
            <person name="Liber J."/>
            <person name="Desiro A."/>
            <person name="Na H."/>
            <person name="Kennedy M."/>
            <person name="Barry K."/>
            <person name="Grigoriev I.V."/>
            <person name="Miller A.N."/>
            <person name="O'Donnell K."/>
            <person name="Stajich J.E."/>
            <person name="Bonito G."/>
        </authorList>
    </citation>
    <scope>NUCLEOTIDE SEQUENCE</scope>
    <source>
        <strain evidence="1">BC1065</strain>
    </source>
</reference>
<dbReference type="EMBL" id="JAAAJB010000833">
    <property type="protein sequence ID" value="KAG0250666.1"/>
    <property type="molecule type" value="Genomic_DNA"/>
</dbReference>
<dbReference type="SUPFAM" id="SSF88723">
    <property type="entry name" value="PIN domain-like"/>
    <property type="match status" value="1"/>
</dbReference>
<protein>
    <recommendedName>
        <fullName evidence="3">Exonuclease 1</fullName>
    </recommendedName>
</protein>
<name>A0A9P6TXQ4_9FUNG</name>
<dbReference type="AlphaFoldDB" id="A0A9P6TXQ4"/>
<evidence type="ECO:0000313" key="2">
    <source>
        <dbReference type="Proteomes" id="UP000807716"/>
    </source>
</evidence>
<sequence length="150" mass="16717">MCECLSDNVVSYNKIVLVLDDDPCLEKSVTTRTRDEAADQAFAEASQHLQGIRTRVTAGQRWPGRNAEKLFNAALKRSFRMTNGQRVQLAQFLNGLDVSWVAFQAPYEADTEIAQRCENADVVVSTDSDLLGYANVTQLVRVIRGETYGI</sequence>
<evidence type="ECO:0008006" key="3">
    <source>
        <dbReference type="Google" id="ProtNLM"/>
    </source>
</evidence>
<dbReference type="OrthoDB" id="2449149at2759"/>
<accession>A0A9P6TXQ4</accession>
<comment type="caution">
    <text evidence="1">The sequence shown here is derived from an EMBL/GenBank/DDBJ whole genome shotgun (WGS) entry which is preliminary data.</text>
</comment>
<organism evidence="1 2">
    <name type="scientific">Actinomortierella ambigua</name>
    <dbReference type="NCBI Taxonomy" id="1343610"/>
    <lineage>
        <taxon>Eukaryota</taxon>
        <taxon>Fungi</taxon>
        <taxon>Fungi incertae sedis</taxon>
        <taxon>Mucoromycota</taxon>
        <taxon>Mortierellomycotina</taxon>
        <taxon>Mortierellomycetes</taxon>
        <taxon>Mortierellales</taxon>
        <taxon>Mortierellaceae</taxon>
        <taxon>Actinomortierella</taxon>
    </lineage>
</organism>
<dbReference type="InterPro" id="IPR029060">
    <property type="entry name" value="PIN-like_dom_sf"/>
</dbReference>
<gene>
    <name evidence="1" type="ORF">DFQ27_009273</name>
</gene>
<proteinExistence type="predicted"/>
<keyword evidence="2" id="KW-1185">Reference proteome</keyword>